<sequence length="583" mass="65715">MILAHQTGYSPCSPQETAVSNEINSGSMAFHNYNNNNNQVAPPSSSMVMDTSSVAASTTPMMYNSYQQPRQRTASSGGFPTGIPTMYNPTNSVYYYDDVVPAMPLHHHQHQQPAFFSEEQRSHHQHSSTSSLMFQAILQAPTAISQKTEDLATTYLNRGQWYVIELRDTRQQQQQGTTVTSTVAIMFHEPSHRRVADNYWKFWLTQQKEPHQARAIDLDDVKSMGISNVQYPAFDRITFDWQGSARIYVCFNCLSTDFSRIKGVKGIPLRVSLQNYTAKYQHYERSLCKIKLFRDKGAERKSKDDAKQMGKQIERMPGSHIMYNQPMPYSPFTMDAMPHINEPPAMLPQQRFHEHPAAAADTALMAFQRHSRTMTAPPTTTMHPHHPYQHHVDPPMSASSVSPSTSPPAMLLEKSWPDLAHDFLSYQAVAPPPPPPPHPSSPSTLTTSTPSTAAADVHSSSLYPLTTTTPQKCASPPTFMNDTKRQQQQQPVRTLYVQVSKDASFKAVELQEMTAQELTLRLCKAMSLCTDSVSEVVWRRKEGNQLLVLVDDAVVNYQFYDNLKLFAGYQLKSDGTARIILDY</sequence>
<dbReference type="Pfam" id="PF04516">
    <property type="entry name" value="CP2"/>
    <property type="match status" value="1"/>
</dbReference>
<proteinExistence type="predicted"/>
<feature type="region of interest" description="Disordered" evidence="6">
    <location>
        <begin position="426"/>
        <end position="487"/>
    </location>
</feature>
<feature type="domain" description="Grh/CP2 DB" evidence="7">
    <location>
        <begin position="130"/>
        <end position="349"/>
    </location>
</feature>
<dbReference type="InterPro" id="IPR007604">
    <property type="entry name" value="CP2"/>
</dbReference>
<evidence type="ECO:0000256" key="1">
    <source>
        <dbReference type="ARBA" id="ARBA00004123"/>
    </source>
</evidence>
<gene>
    <name evidence="8" type="ORF">O0I10_004511</name>
</gene>
<dbReference type="AlphaFoldDB" id="A0AAD7Y0K0"/>
<keyword evidence="9" id="KW-1185">Reference proteome</keyword>
<organism evidence="8 9">
    <name type="scientific">Lichtheimia ornata</name>
    <dbReference type="NCBI Taxonomy" id="688661"/>
    <lineage>
        <taxon>Eukaryota</taxon>
        <taxon>Fungi</taxon>
        <taxon>Fungi incertae sedis</taxon>
        <taxon>Mucoromycota</taxon>
        <taxon>Mucoromycotina</taxon>
        <taxon>Mucoromycetes</taxon>
        <taxon>Mucorales</taxon>
        <taxon>Lichtheimiaceae</taxon>
        <taxon>Lichtheimia</taxon>
    </lineage>
</organism>
<evidence type="ECO:0000256" key="5">
    <source>
        <dbReference type="ARBA" id="ARBA00023242"/>
    </source>
</evidence>
<dbReference type="PANTHER" id="PTHR11037:SF20">
    <property type="entry name" value="PROTEIN GRAINYHEAD"/>
    <property type="match status" value="1"/>
</dbReference>
<comment type="caution">
    <text evidence="8">The sequence shown here is derived from an EMBL/GenBank/DDBJ whole genome shotgun (WGS) entry which is preliminary data.</text>
</comment>
<keyword evidence="3" id="KW-0238">DNA-binding</keyword>
<dbReference type="Proteomes" id="UP001234581">
    <property type="component" value="Unassembled WGS sequence"/>
</dbReference>
<name>A0AAD7Y0K0_9FUNG</name>
<feature type="compositionally biased region" description="Pro residues" evidence="6">
    <location>
        <begin position="430"/>
        <end position="440"/>
    </location>
</feature>
<dbReference type="GO" id="GO:0005634">
    <property type="term" value="C:nucleus"/>
    <property type="evidence" value="ECO:0007669"/>
    <property type="project" value="UniProtKB-SubCell"/>
</dbReference>
<evidence type="ECO:0000256" key="6">
    <source>
        <dbReference type="SAM" id="MobiDB-lite"/>
    </source>
</evidence>
<evidence type="ECO:0000313" key="8">
    <source>
        <dbReference type="EMBL" id="KAJ8659918.1"/>
    </source>
</evidence>
<dbReference type="Pfam" id="PF25416">
    <property type="entry name" value="GRHL1_C"/>
    <property type="match status" value="1"/>
</dbReference>
<keyword evidence="2" id="KW-0805">Transcription regulation</keyword>
<dbReference type="EMBL" id="JARTCD010000016">
    <property type="protein sequence ID" value="KAJ8659918.1"/>
    <property type="molecule type" value="Genomic_DNA"/>
</dbReference>
<evidence type="ECO:0000259" key="7">
    <source>
        <dbReference type="PROSITE" id="PS51968"/>
    </source>
</evidence>
<dbReference type="GeneID" id="83211924"/>
<dbReference type="InterPro" id="IPR057520">
    <property type="entry name" value="GRHL1/CP2_C"/>
</dbReference>
<evidence type="ECO:0000313" key="9">
    <source>
        <dbReference type="Proteomes" id="UP001234581"/>
    </source>
</evidence>
<keyword evidence="5" id="KW-0539">Nucleus</keyword>
<feature type="compositionally biased region" description="Polar residues" evidence="6">
    <location>
        <begin position="478"/>
        <end position="487"/>
    </location>
</feature>
<dbReference type="PANTHER" id="PTHR11037">
    <property type="entry name" value="TRANSCRIPTION FACTOR CP2"/>
    <property type="match status" value="1"/>
</dbReference>
<comment type="subcellular location">
    <subcellularLocation>
        <location evidence="1">Nucleus</location>
    </subcellularLocation>
</comment>
<dbReference type="GO" id="GO:0000978">
    <property type="term" value="F:RNA polymerase II cis-regulatory region sequence-specific DNA binding"/>
    <property type="evidence" value="ECO:0007669"/>
    <property type="project" value="TreeGrafter"/>
</dbReference>
<evidence type="ECO:0000256" key="4">
    <source>
        <dbReference type="ARBA" id="ARBA00023163"/>
    </source>
</evidence>
<evidence type="ECO:0000256" key="3">
    <source>
        <dbReference type="ARBA" id="ARBA00023125"/>
    </source>
</evidence>
<dbReference type="RefSeq" id="XP_058344831.1">
    <property type="nucleotide sequence ID" value="XM_058484570.1"/>
</dbReference>
<dbReference type="GO" id="GO:0001228">
    <property type="term" value="F:DNA-binding transcription activator activity, RNA polymerase II-specific"/>
    <property type="evidence" value="ECO:0007669"/>
    <property type="project" value="TreeGrafter"/>
</dbReference>
<dbReference type="InterPro" id="IPR040167">
    <property type="entry name" value="TF_CP2-like"/>
</dbReference>
<accession>A0AAD7Y0K0</accession>
<reference evidence="8 9" key="1">
    <citation type="submission" date="2023-03" db="EMBL/GenBank/DDBJ databases">
        <title>Genome sequence of Lichtheimia ornata CBS 291.66.</title>
        <authorList>
            <person name="Mohabir J.T."/>
            <person name="Shea T.P."/>
            <person name="Kurbessoian T."/>
            <person name="Berby B."/>
            <person name="Fontaine J."/>
            <person name="Livny J."/>
            <person name="Gnirke A."/>
            <person name="Stajich J.E."/>
            <person name="Cuomo C.A."/>
        </authorList>
    </citation>
    <scope>NUCLEOTIDE SEQUENCE [LARGE SCALE GENOMIC DNA]</scope>
    <source>
        <strain evidence="8">CBS 291.66</strain>
    </source>
</reference>
<dbReference type="PROSITE" id="PS51968">
    <property type="entry name" value="GRH_CP2_DB"/>
    <property type="match status" value="1"/>
</dbReference>
<evidence type="ECO:0000256" key="2">
    <source>
        <dbReference type="ARBA" id="ARBA00023015"/>
    </source>
</evidence>
<feature type="compositionally biased region" description="Low complexity" evidence="6">
    <location>
        <begin position="441"/>
        <end position="455"/>
    </location>
</feature>
<protein>
    <recommendedName>
        <fullName evidence="7">Grh/CP2 DB domain-containing protein</fullName>
    </recommendedName>
</protein>
<keyword evidence="4" id="KW-0804">Transcription</keyword>